<accession>A0AB33AG75</accession>
<reference evidence="1 2" key="1">
    <citation type="journal article" date="2013" name="Genome Announc.">
        <title>Complete Genome Sequence of Mycobacterium massiliense Clinical Strain Asan 50594, Belonging to the Type II Genotype.</title>
        <authorList>
            <person name="Kim B.J."/>
            <person name="Kim B.R."/>
            <person name="Hong S.H."/>
            <person name="Seok S.H."/>
            <person name="Kook Y.H."/>
            <person name="Kim B.J."/>
        </authorList>
    </citation>
    <scope>NUCLEOTIDE SEQUENCE [LARGE SCALE GENOMIC DNA]</scope>
    <source>
        <strain evidence="1 2">50594</strain>
    </source>
</reference>
<name>A0AB33AG75_9MYCO</name>
<gene>
    <name evidence="1" type="ORF">MASS_4141</name>
</gene>
<evidence type="ECO:0000313" key="1">
    <source>
        <dbReference type="EMBL" id="AGM30743.1"/>
    </source>
</evidence>
<sequence>MHRPPNGAALAMTAAHGDPAQCRPNAPGYAWRSAADVDPIELFPGVTIQPLWEGDNGAKALITTIGSERCGPGRITIGPGLRRCMSDQGCVLFLFYPHGDA</sequence>
<evidence type="ECO:0000313" key="2">
    <source>
        <dbReference type="Proteomes" id="UP000013961"/>
    </source>
</evidence>
<dbReference type="KEGG" id="mabb:MASS_4141"/>
<dbReference type="EMBL" id="CP004374">
    <property type="protein sequence ID" value="AGM30743.1"/>
    <property type="molecule type" value="Genomic_DNA"/>
</dbReference>
<proteinExistence type="predicted"/>
<organism evidence="1 2">
    <name type="scientific">Mycobacteroides abscessus subsp. bolletii 50594</name>
    <dbReference type="NCBI Taxonomy" id="1303024"/>
    <lineage>
        <taxon>Bacteria</taxon>
        <taxon>Bacillati</taxon>
        <taxon>Actinomycetota</taxon>
        <taxon>Actinomycetes</taxon>
        <taxon>Mycobacteriales</taxon>
        <taxon>Mycobacteriaceae</taxon>
        <taxon>Mycobacteroides</taxon>
        <taxon>Mycobacteroides abscessus</taxon>
    </lineage>
</organism>
<protein>
    <submittedName>
        <fullName evidence="1">Anti-ECFsigma factor, ChrR</fullName>
    </submittedName>
</protein>
<dbReference type="AlphaFoldDB" id="A0AB33AG75"/>
<dbReference type="Proteomes" id="UP000013961">
    <property type="component" value="Chromosome"/>
</dbReference>